<proteinExistence type="predicted"/>
<dbReference type="Proteomes" id="UP001208689">
    <property type="component" value="Chromosome"/>
</dbReference>
<evidence type="ECO:0000256" key="1">
    <source>
        <dbReference type="ARBA" id="ARBA00023015"/>
    </source>
</evidence>
<evidence type="ECO:0000313" key="5">
    <source>
        <dbReference type="EMBL" id="UYP45351.1"/>
    </source>
</evidence>
<accession>A0ABY6HPJ2</accession>
<keyword evidence="1" id="KW-0805">Transcription regulation</keyword>
<gene>
    <name evidence="5" type="ORF">NEF87_001636</name>
</gene>
<keyword evidence="6" id="KW-1185">Reference proteome</keyword>
<reference evidence="5" key="1">
    <citation type="submission" date="2022-09" db="EMBL/GenBank/DDBJ databases">
        <title>Actin cytoskeleton and complex cell architecture in an #Asgard archaeon.</title>
        <authorList>
            <person name="Ponce Toledo R.I."/>
            <person name="Schleper C."/>
            <person name="Rodrigues Oliveira T."/>
            <person name="Wollweber F."/>
            <person name="Xu J."/>
            <person name="Rittmann S."/>
            <person name="Klingl A."/>
            <person name="Pilhofer M."/>
        </authorList>
    </citation>
    <scope>NUCLEOTIDE SEQUENCE</scope>
    <source>
        <strain evidence="5">B-35</strain>
    </source>
</reference>
<evidence type="ECO:0000313" key="6">
    <source>
        <dbReference type="Proteomes" id="UP001208689"/>
    </source>
</evidence>
<dbReference type="PRINTS" id="PR00778">
    <property type="entry name" value="HTHARSR"/>
</dbReference>
<evidence type="ECO:0000259" key="4">
    <source>
        <dbReference type="PROSITE" id="PS50987"/>
    </source>
</evidence>
<dbReference type="InterPro" id="IPR011991">
    <property type="entry name" value="ArsR-like_HTH"/>
</dbReference>
<dbReference type="InterPro" id="IPR036388">
    <property type="entry name" value="WH-like_DNA-bd_sf"/>
</dbReference>
<dbReference type="PANTHER" id="PTHR33154:SF33">
    <property type="entry name" value="TRANSCRIPTIONAL REPRESSOR SDPR"/>
    <property type="match status" value="1"/>
</dbReference>
<name>A0ABY6HPJ2_9ARCH</name>
<dbReference type="InterPro" id="IPR051081">
    <property type="entry name" value="HTH_MetalResp_TranReg"/>
</dbReference>
<dbReference type="EMBL" id="CP104013">
    <property type="protein sequence ID" value="UYP45351.1"/>
    <property type="molecule type" value="Genomic_DNA"/>
</dbReference>
<dbReference type="InterPro" id="IPR001845">
    <property type="entry name" value="HTH_ArsR_DNA-bd_dom"/>
</dbReference>
<sequence>MKLTDSSLSKNVNFHRISIHIQNLNFLPANIFTEMTPKANTKKYTILLERLDGCCDNGQASYDELVKFREQFLADEKKQQIIAFLEAIGNQERYLIMESLRDQARCVCELEALLQKSQPTISHHLRVLEKQGLILGMKKGKFTFYSLVRRPYEKMSNEFSNWVKQVSAWFGENL</sequence>
<dbReference type="PANTHER" id="PTHR33154">
    <property type="entry name" value="TRANSCRIPTIONAL REGULATOR, ARSR FAMILY"/>
    <property type="match status" value="1"/>
</dbReference>
<feature type="domain" description="HTH arsR-type" evidence="4">
    <location>
        <begin position="73"/>
        <end position="167"/>
    </location>
</feature>
<evidence type="ECO:0000256" key="3">
    <source>
        <dbReference type="ARBA" id="ARBA00023163"/>
    </source>
</evidence>
<dbReference type="InterPro" id="IPR036390">
    <property type="entry name" value="WH_DNA-bd_sf"/>
</dbReference>
<keyword evidence="2" id="KW-0238">DNA-binding</keyword>
<protein>
    <recommendedName>
        <fullName evidence="4">HTH arsR-type domain-containing protein</fullName>
    </recommendedName>
</protein>
<organism evidence="5 6">
    <name type="scientific">Candidatus Lokiarchaeum ossiferum</name>
    <dbReference type="NCBI Taxonomy" id="2951803"/>
    <lineage>
        <taxon>Archaea</taxon>
        <taxon>Promethearchaeati</taxon>
        <taxon>Promethearchaeota</taxon>
        <taxon>Promethearchaeia</taxon>
        <taxon>Promethearchaeales</taxon>
        <taxon>Promethearchaeaceae</taxon>
        <taxon>Candidatus Lokiarchaeum</taxon>
    </lineage>
</organism>
<dbReference type="NCBIfam" id="NF033788">
    <property type="entry name" value="HTH_metalloreg"/>
    <property type="match status" value="1"/>
</dbReference>
<evidence type="ECO:0000256" key="2">
    <source>
        <dbReference type="ARBA" id="ARBA00023125"/>
    </source>
</evidence>
<dbReference type="PROSITE" id="PS50987">
    <property type="entry name" value="HTH_ARSR_2"/>
    <property type="match status" value="1"/>
</dbReference>
<dbReference type="SUPFAM" id="SSF46785">
    <property type="entry name" value="Winged helix' DNA-binding domain"/>
    <property type="match status" value="1"/>
</dbReference>
<dbReference type="Pfam" id="PF01022">
    <property type="entry name" value="HTH_5"/>
    <property type="match status" value="1"/>
</dbReference>
<dbReference type="CDD" id="cd00090">
    <property type="entry name" value="HTH_ARSR"/>
    <property type="match status" value="1"/>
</dbReference>
<dbReference type="Gene3D" id="1.10.10.10">
    <property type="entry name" value="Winged helix-like DNA-binding domain superfamily/Winged helix DNA-binding domain"/>
    <property type="match status" value="1"/>
</dbReference>
<dbReference type="SMART" id="SM00418">
    <property type="entry name" value="HTH_ARSR"/>
    <property type="match status" value="1"/>
</dbReference>
<keyword evidence="3" id="KW-0804">Transcription</keyword>